<feature type="domain" description="CHORD" evidence="6">
    <location>
        <begin position="4"/>
        <end position="65"/>
    </location>
</feature>
<evidence type="ECO:0000313" key="8">
    <source>
        <dbReference type="Proteomes" id="UP000283269"/>
    </source>
</evidence>
<dbReference type="PROSITE" id="PS51203">
    <property type="entry name" value="CS"/>
    <property type="match status" value="1"/>
</dbReference>
<organism evidence="7 8">
    <name type="scientific">Psilocybe cyanescens</name>
    <dbReference type="NCBI Taxonomy" id="93625"/>
    <lineage>
        <taxon>Eukaryota</taxon>
        <taxon>Fungi</taxon>
        <taxon>Dikarya</taxon>
        <taxon>Basidiomycota</taxon>
        <taxon>Agaricomycotina</taxon>
        <taxon>Agaricomycetes</taxon>
        <taxon>Agaricomycetidae</taxon>
        <taxon>Agaricales</taxon>
        <taxon>Agaricineae</taxon>
        <taxon>Strophariaceae</taxon>
        <taxon>Psilocybe</taxon>
    </lineage>
</organism>
<dbReference type="PROSITE" id="PS51401">
    <property type="entry name" value="CHORD"/>
    <property type="match status" value="2"/>
</dbReference>
<dbReference type="Proteomes" id="UP000283269">
    <property type="component" value="Unassembled WGS sequence"/>
</dbReference>
<reference evidence="7 8" key="1">
    <citation type="journal article" date="2018" name="Evol. Lett.">
        <title>Horizontal gene cluster transfer increased hallucinogenic mushroom diversity.</title>
        <authorList>
            <person name="Reynolds H.T."/>
            <person name="Vijayakumar V."/>
            <person name="Gluck-Thaler E."/>
            <person name="Korotkin H.B."/>
            <person name="Matheny P.B."/>
            <person name="Slot J.C."/>
        </authorList>
    </citation>
    <scope>NUCLEOTIDE SEQUENCE [LARGE SCALE GENOMIC DNA]</scope>
    <source>
        <strain evidence="7 8">2631</strain>
    </source>
</reference>
<dbReference type="InterPro" id="IPR008978">
    <property type="entry name" value="HSP20-like_chaperone"/>
</dbReference>
<keyword evidence="3" id="KW-0862">Zinc</keyword>
<dbReference type="InParanoid" id="A0A409WG84"/>
<evidence type="ECO:0000313" key="7">
    <source>
        <dbReference type="EMBL" id="PPQ77512.1"/>
    </source>
</evidence>
<evidence type="ECO:0000256" key="4">
    <source>
        <dbReference type="SAM" id="MobiDB-lite"/>
    </source>
</evidence>
<feature type="region of interest" description="Disordered" evidence="4">
    <location>
        <begin position="66"/>
        <end position="86"/>
    </location>
</feature>
<dbReference type="InterPro" id="IPR007051">
    <property type="entry name" value="CHORD_dom"/>
</dbReference>
<feature type="domain" description="CHORD" evidence="6">
    <location>
        <begin position="140"/>
        <end position="205"/>
    </location>
</feature>
<dbReference type="PANTHER" id="PTHR46983">
    <property type="entry name" value="CYSTEINE AND HISTIDINE-RICH DOMAIN-CONTAINING PROTEIN 1"/>
    <property type="match status" value="1"/>
</dbReference>
<feature type="domain" description="CS" evidence="5">
    <location>
        <begin position="219"/>
        <end position="308"/>
    </location>
</feature>
<dbReference type="STRING" id="93625.A0A409WG84"/>
<dbReference type="Pfam" id="PF04969">
    <property type="entry name" value="CS"/>
    <property type="match status" value="1"/>
</dbReference>
<keyword evidence="1" id="KW-0479">Metal-binding</keyword>
<dbReference type="AlphaFoldDB" id="A0A409WG84"/>
<dbReference type="Gene3D" id="2.60.40.790">
    <property type="match status" value="1"/>
</dbReference>
<comment type="caution">
    <text evidence="7">The sequence shown here is derived from an EMBL/GenBank/DDBJ whole genome shotgun (WGS) entry which is preliminary data.</text>
</comment>
<keyword evidence="8" id="KW-1185">Reference proteome</keyword>
<name>A0A409WG84_PSICY</name>
<gene>
    <name evidence="7" type="ORF">CVT25_011309</name>
</gene>
<dbReference type="InterPro" id="IPR007052">
    <property type="entry name" value="CS_dom"/>
</dbReference>
<proteinExistence type="predicted"/>
<dbReference type="InterPro" id="IPR039790">
    <property type="entry name" value="CHRD1"/>
</dbReference>
<dbReference type="Pfam" id="PF04968">
    <property type="entry name" value="CHORD"/>
    <property type="match status" value="2"/>
</dbReference>
<keyword evidence="2" id="KW-0677">Repeat</keyword>
<sequence length="345" mass="38120">MARCTRKGCGVEYKEGETSTCSYHPGVPVFHEGLKSWSCCKDINKPVLDFDEFMTIPPCTEIEGHSAEAQTPAAPISEPSVNISSETLPDGKEVYQVGATRKDSSSISAQQAVSAAAPALAPAPLEVDDLNQAVPVGTPCKRKGCHTTFVSDEENRQGDGEGTVCHYHPLPPYFREGSKGYLCCKRRVLEFDEFLKIEGCQTSRHCFIPVVTEPKTEEQVNCRVDHYQTPSQVYVSVFAKQVDKERSTVKFEDNKAILDLFLPNRRRFMRTLDFFGGIDPSSCTFKVFGTKVELTLQKSDARSWTVLEKTDRDLGPISLTFGVGGRTGTVGGKEIILDESNKTRT</sequence>
<dbReference type="SUPFAM" id="SSF49764">
    <property type="entry name" value="HSP20-like chaperones"/>
    <property type="match status" value="1"/>
</dbReference>
<protein>
    <recommendedName>
        <fullName evidence="9">CS domain-containing protein</fullName>
    </recommendedName>
</protein>
<evidence type="ECO:0008006" key="9">
    <source>
        <dbReference type="Google" id="ProtNLM"/>
    </source>
</evidence>
<dbReference type="CDD" id="cd06466">
    <property type="entry name" value="p23_CS_SGT1_like"/>
    <property type="match status" value="1"/>
</dbReference>
<accession>A0A409WG84</accession>
<dbReference type="Gene3D" id="4.10.1130.20">
    <property type="match status" value="2"/>
</dbReference>
<evidence type="ECO:0000259" key="5">
    <source>
        <dbReference type="PROSITE" id="PS51203"/>
    </source>
</evidence>
<evidence type="ECO:0000259" key="6">
    <source>
        <dbReference type="PROSITE" id="PS51401"/>
    </source>
</evidence>
<evidence type="ECO:0000256" key="1">
    <source>
        <dbReference type="ARBA" id="ARBA00022723"/>
    </source>
</evidence>
<dbReference type="OrthoDB" id="1898560at2759"/>
<dbReference type="EMBL" id="NHYD01003438">
    <property type="protein sequence ID" value="PPQ77512.1"/>
    <property type="molecule type" value="Genomic_DNA"/>
</dbReference>
<dbReference type="GO" id="GO:0046872">
    <property type="term" value="F:metal ion binding"/>
    <property type="evidence" value="ECO:0007669"/>
    <property type="project" value="UniProtKB-KW"/>
</dbReference>
<evidence type="ECO:0000256" key="2">
    <source>
        <dbReference type="ARBA" id="ARBA00022737"/>
    </source>
</evidence>
<dbReference type="PANTHER" id="PTHR46983:SF3">
    <property type="entry name" value="CHPADIPLOID STATE MAINTENANCE PROTEIN CHPA"/>
    <property type="match status" value="1"/>
</dbReference>
<evidence type="ECO:0000256" key="3">
    <source>
        <dbReference type="ARBA" id="ARBA00022833"/>
    </source>
</evidence>